<dbReference type="EMBL" id="VBAO01000440">
    <property type="protein sequence ID" value="TMI77660.1"/>
    <property type="molecule type" value="Genomic_DNA"/>
</dbReference>
<sequence>MVDFFYIDTLLKENAIVVFDDVSYPSIHKVIRFILTNRSYRVYRYLEYSGRPNELSLRHRAALHVGRLKPAKLLMKPELSIPDSALGFSAFTTCVALRKVAEDTRSFSFHREF</sequence>
<evidence type="ECO:0000313" key="1">
    <source>
        <dbReference type="EMBL" id="TMI77660.1"/>
    </source>
</evidence>
<accession>A0A537J289</accession>
<comment type="caution">
    <text evidence="1">The sequence shown here is derived from an EMBL/GenBank/DDBJ whole genome shotgun (WGS) entry which is preliminary data.</text>
</comment>
<evidence type="ECO:0000313" key="2">
    <source>
        <dbReference type="Proteomes" id="UP000320048"/>
    </source>
</evidence>
<name>A0A537J289_9BACT</name>
<dbReference type="AlphaFoldDB" id="A0A537J289"/>
<reference evidence="1 2" key="1">
    <citation type="journal article" date="2019" name="Nat. Microbiol.">
        <title>Mediterranean grassland soil C-N compound turnover is dependent on rainfall and depth, and is mediated by genomically divergent microorganisms.</title>
        <authorList>
            <person name="Diamond S."/>
            <person name="Andeer P.F."/>
            <person name="Li Z."/>
            <person name="Crits-Christoph A."/>
            <person name="Burstein D."/>
            <person name="Anantharaman K."/>
            <person name="Lane K.R."/>
            <person name="Thomas B.C."/>
            <person name="Pan C."/>
            <person name="Northen T.R."/>
            <person name="Banfield J.F."/>
        </authorList>
    </citation>
    <scope>NUCLEOTIDE SEQUENCE [LARGE SCALE GENOMIC DNA]</scope>
    <source>
        <strain evidence="1">NP_7</strain>
    </source>
</reference>
<gene>
    <name evidence="1" type="ORF">E6H04_13740</name>
</gene>
<organism evidence="1 2">
    <name type="scientific">Candidatus Segetimicrobium genomatis</name>
    <dbReference type="NCBI Taxonomy" id="2569760"/>
    <lineage>
        <taxon>Bacteria</taxon>
        <taxon>Bacillati</taxon>
        <taxon>Candidatus Sysuimicrobiota</taxon>
        <taxon>Candidatus Sysuimicrobiia</taxon>
        <taxon>Candidatus Sysuimicrobiales</taxon>
        <taxon>Candidatus Segetimicrobiaceae</taxon>
        <taxon>Candidatus Segetimicrobium</taxon>
    </lineage>
</organism>
<proteinExistence type="predicted"/>
<protein>
    <submittedName>
        <fullName evidence="1">Uncharacterized protein</fullName>
    </submittedName>
</protein>
<dbReference type="Proteomes" id="UP000320048">
    <property type="component" value="Unassembled WGS sequence"/>
</dbReference>